<dbReference type="KEGG" id="ehx:EMIHUDRAFT_453510"/>
<sequence length="539" mass="56205">MAGQAGYARLSEEGPAWRGAPVQASAELSSSPKAPCRASPCETSAGAEPSTARAAGGGAASRARHAAPALLYEPSLACASLPWWLVLLLQAGLWWTLQQQQPSDPSDDYSVWRDGWAAAAGSHGLCSSSERGMLRFDEESGAFIGCDGSAWSRLAFCCAPDQPEPPTLALAPAGSSGSSNALHASWRPPAAHGSPVVSGERLECTVLGLNASQPHFLWLALQPAPQPVALSALDDGDCAFGIGDALAPLPPERRSGGVTEALNLSSSGDALVLQFDEPTNRPLAVEGSLSAAAVERLLDFSPPAGRSLTLRHGNATHGPGPARDVDLYLAEARQVRVRIKPEGLALVAPPGLSLAADSSSPPLKVPGCFVDGFEVGELRWYAEGSDPEAYNVSVDTASPHSGKHSLRIAGGSGGQFDGLSASLPGASGEPRGISFWLRTSVAGNVGYLALGGKSLAQSVVFFHLRPSGQAGLLSTHGYFMGGNYSVKRWLHARSADLSLDDKLVASNVRFVSDEALEGRTLHVFNSDPGTVWWDDFVVH</sequence>
<dbReference type="Gene3D" id="2.60.120.260">
    <property type="entry name" value="Galactose-binding domain-like"/>
    <property type="match status" value="1"/>
</dbReference>
<dbReference type="GeneID" id="17252347"/>
<reference evidence="3" key="1">
    <citation type="journal article" date="2013" name="Nature">
        <title>Pan genome of the phytoplankton Emiliania underpins its global distribution.</title>
        <authorList>
            <person name="Read B.A."/>
            <person name="Kegel J."/>
            <person name="Klute M.J."/>
            <person name="Kuo A."/>
            <person name="Lefebvre S.C."/>
            <person name="Maumus F."/>
            <person name="Mayer C."/>
            <person name="Miller J."/>
            <person name="Monier A."/>
            <person name="Salamov A."/>
            <person name="Young J."/>
            <person name="Aguilar M."/>
            <person name="Claverie J.M."/>
            <person name="Frickenhaus S."/>
            <person name="Gonzalez K."/>
            <person name="Herman E.K."/>
            <person name="Lin Y.C."/>
            <person name="Napier J."/>
            <person name="Ogata H."/>
            <person name="Sarno A.F."/>
            <person name="Shmutz J."/>
            <person name="Schroeder D."/>
            <person name="de Vargas C."/>
            <person name="Verret F."/>
            <person name="von Dassow P."/>
            <person name="Valentin K."/>
            <person name="Van de Peer Y."/>
            <person name="Wheeler G."/>
            <person name="Dacks J.B."/>
            <person name="Delwiche C.F."/>
            <person name="Dyhrman S.T."/>
            <person name="Glockner G."/>
            <person name="John U."/>
            <person name="Richards T."/>
            <person name="Worden A.Z."/>
            <person name="Zhang X."/>
            <person name="Grigoriev I.V."/>
            <person name="Allen A.E."/>
            <person name="Bidle K."/>
            <person name="Borodovsky M."/>
            <person name="Bowler C."/>
            <person name="Brownlee C."/>
            <person name="Cock J.M."/>
            <person name="Elias M."/>
            <person name="Gladyshev V.N."/>
            <person name="Groth M."/>
            <person name="Guda C."/>
            <person name="Hadaegh A."/>
            <person name="Iglesias-Rodriguez M.D."/>
            <person name="Jenkins J."/>
            <person name="Jones B.M."/>
            <person name="Lawson T."/>
            <person name="Leese F."/>
            <person name="Lindquist E."/>
            <person name="Lobanov A."/>
            <person name="Lomsadze A."/>
            <person name="Malik S.B."/>
            <person name="Marsh M.E."/>
            <person name="Mackinder L."/>
            <person name="Mock T."/>
            <person name="Mueller-Roeber B."/>
            <person name="Pagarete A."/>
            <person name="Parker M."/>
            <person name="Probert I."/>
            <person name="Quesneville H."/>
            <person name="Raines C."/>
            <person name="Rensing S.A."/>
            <person name="Riano-Pachon D.M."/>
            <person name="Richier S."/>
            <person name="Rokitta S."/>
            <person name="Shiraiwa Y."/>
            <person name="Soanes D.M."/>
            <person name="van der Giezen M."/>
            <person name="Wahlund T.M."/>
            <person name="Williams B."/>
            <person name="Wilson W."/>
            <person name="Wolfe G."/>
            <person name="Wurch L.L."/>
        </authorList>
    </citation>
    <scope>NUCLEOTIDE SEQUENCE</scope>
</reference>
<evidence type="ECO:0000256" key="1">
    <source>
        <dbReference type="SAM" id="MobiDB-lite"/>
    </source>
</evidence>
<dbReference type="AlphaFoldDB" id="A0A0D3I4B6"/>
<dbReference type="HOGENOM" id="CLU_505738_0_0_1"/>
<evidence type="ECO:0000313" key="3">
    <source>
        <dbReference type="Proteomes" id="UP000013827"/>
    </source>
</evidence>
<evidence type="ECO:0000313" key="2">
    <source>
        <dbReference type="EnsemblProtists" id="EOD06101"/>
    </source>
</evidence>
<keyword evidence="3" id="KW-1185">Reference proteome</keyword>
<dbReference type="RefSeq" id="XP_005758530.1">
    <property type="nucleotide sequence ID" value="XM_005758473.1"/>
</dbReference>
<dbReference type="Proteomes" id="UP000013827">
    <property type="component" value="Unassembled WGS sequence"/>
</dbReference>
<name>A0A0D3I4B6_EMIH1</name>
<reference evidence="2" key="2">
    <citation type="submission" date="2024-10" db="UniProtKB">
        <authorList>
            <consortium name="EnsemblProtists"/>
        </authorList>
    </citation>
    <scope>IDENTIFICATION</scope>
</reference>
<dbReference type="PaxDb" id="2903-EOD06101"/>
<proteinExistence type="predicted"/>
<protein>
    <recommendedName>
        <fullName evidence="4">Ig-like domain-containing protein</fullName>
    </recommendedName>
</protein>
<organism evidence="2 3">
    <name type="scientific">Emiliania huxleyi (strain CCMP1516)</name>
    <dbReference type="NCBI Taxonomy" id="280463"/>
    <lineage>
        <taxon>Eukaryota</taxon>
        <taxon>Haptista</taxon>
        <taxon>Haptophyta</taxon>
        <taxon>Prymnesiophyceae</taxon>
        <taxon>Isochrysidales</taxon>
        <taxon>Noelaerhabdaceae</taxon>
        <taxon>Emiliania</taxon>
    </lineage>
</organism>
<feature type="region of interest" description="Disordered" evidence="1">
    <location>
        <begin position="1"/>
        <end position="57"/>
    </location>
</feature>
<dbReference type="EnsemblProtists" id="EOD06101">
    <property type="protein sequence ID" value="EOD06101"/>
    <property type="gene ID" value="EMIHUDRAFT_453510"/>
</dbReference>
<evidence type="ECO:0008006" key="4">
    <source>
        <dbReference type="Google" id="ProtNLM"/>
    </source>
</evidence>
<accession>A0A0D3I4B6</accession>